<evidence type="ECO:0000313" key="1">
    <source>
        <dbReference type="EMBL" id="MEL1254068.1"/>
    </source>
</evidence>
<dbReference type="EMBL" id="JBBYHS010000009">
    <property type="protein sequence ID" value="MEL1254068.1"/>
    <property type="molecule type" value="Genomic_DNA"/>
</dbReference>
<sequence>MKNLLSLLVIIASLQVSCTDENIKNTEILDSANNEKKFAKSSAVFQEISPENPANIYDIAGKIHNDILDVYLTGNYPCNTIAQISHKVDSISVWNSDFVNLETSIPINFQEIQKIINDPQLEIEQAIINSQMTNSGQICLSNFMSSILLWESNEYSLIHQCIISFETTVINNNQFSQEDKRIILTTSSIARHSLYYQKERKDKDWETSIGNRAGAVQGAIDNSSTAVNKSIVTGLAIQNLQTE</sequence>
<proteinExistence type="predicted"/>
<dbReference type="Proteomes" id="UP001485226">
    <property type="component" value="Unassembled WGS sequence"/>
</dbReference>
<comment type="caution">
    <text evidence="1">The sequence shown here is derived from an EMBL/GenBank/DDBJ whole genome shotgun (WGS) entry which is preliminary data.</text>
</comment>
<organism evidence="1 2">
    <name type="scientific">Flavobacterium calami</name>
    <dbReference type="NCBI Taxonomy" id="3139144"/>
    <lineage>
        <taxon>Bacteria</taxon>
        <taxon>Pseudomonadati</taxon>
        <taxon>Bacteroidota</taxon>
        <taxon>Flavobacteriia</taxon>
        <taxon>Flavobacteriales</taxon>
        <taxon>Flavobacteriaceae</taxon>
        <taxon>Flavobacterium</taxon>
    </lineage>
</organism>
<gene>
    <name evidence="1" type="ORF">AAEO57_09800</name>
</gene>
<dbReference type="RefSeq" id="WP_341692070.1">
    <property type="nucleotide sequence ID" value="NZ_JBBYHS010000009.1"/>
</dbReference>
<accession>A0ABU9INQ3</accession>
<keyword evidence="2" id="KW-1185">Reference proteome</keyword>
<protein>
    <recommendedName>
        <fullName evidence="3">Lipoprotein</fullName>
    </recommendedName>
</protein>
<evidence type="ECO:0000313" key="2">
    <source>
        <dbReference type="Proteomes" id="UP001485226"/>
    </source>
</evidence>
<name>A0ABU9INQ3_9FLAO</name>
<evidence type="ECO:0008006" key="3">
    <source>
        <dbReference type="Google" id="ProtNLM"/>
    </source>
</evidence>
<reference evidence="1 2" key="1">
    <citation type="submission" date="2024-04" db="EMBL/GenBank/DDBJ databases">
        <title>Flavobacterium sp. DGU38 16S ribosomal RNA gene Genome sequencing and assembly.</title>
        <authorList>
            <person name="Park S."/>
        </authorList>
    </citation>
    <scope>NUCLEOTIDE SEQUENCE [LARGE SCALE GENOMIC DNA]</scope>
    <source>
        <strain evidence="1 2">DGU38</strain>
    </source>
</reference>